<evidence type="ECO:0000313" key="7">
    <source>
        <dbReference type="EMBL" id="TBX40937.1"/>
    </source>
</evidence>
<proteinExistence type="inferred from homology"/>
<dbReference type="Pfam" id="PF04327">
    <property type="entry name" value="Peptidase_Prp"/>
    <property type="match status" value="1"/>
</dbReference>
<dbReference type="Proteomes" id="UP000292648">
    <property type="component" value="Unassembled WGS sequence"/>
</dbReference>
<dbReference type="Gene3D" id="3.30.70.1490">
    <property type="entry name" value="Cysteine protease Prp"/>
    <property type="match status" value="1"/>
</dbReference>
<evidence type="ECO:0000256" key="5">
    <source>
        <dbReference type="ARBA" id="ARBA00044503"/>
    </source>
</evidence>
<keyword evidence="2 7" id="KW-0645">Protease</keyword>
<dbReference type="PANTHER" id="PTHR39178:SF1">
    <property type="entry name" value="RIBOSOMAL-PROCESSING CYSTEINE PROTEASE PRP"/>
    <property type="match status" value="1"/>
</dbReference>
<evidence type="ECO:0000256" key="6">
    <source>
        <dbReference type="ARBA" id="ARBA00044538"/>
    </source>
</evidence>
<evidence type="ECO:0000256" key="4">
    <source>
        <dbReference type="ARBA" id="ARBA00022807"/>
    </source>
</evidence>
<name>A0A3R7K478_9LACO</name>
<organism evidence="7 8">
    <name type="scientific">Lactiplantibacillus paraplantarum</name>
    <dbReference type="NCBI Taxonomy" id="60520"/>
    <lineage>
        <taxon>Bacteria</taxon>
        <taxon>Bacillati</taxon>
        <taxon>Bacillota</taxon>
        <taxon>Bacilli</taxon>
        <taxon>Lactobacillales</taxon>
        <taxon>Lactobacillaceae</taxon>
        <taxon>Lactiplantibacillus</taxon>
    </lineage>
</organism>
<reference evidence="7 8" key="1">
    <citation type="submission" date="2019-01" db="EMBL/GenBank/DDBJ databases">
        <title>Draft genome sequence of Lactobacillus paraplantarum OSY-TC318, a Producer of the novel lantibiotic Paraplantaracin TC318.</title>
        <authorList>
            <person name="Hussein W.E."/>
            <person name="Huang E."/>
            <person name="Yousef A.E."/>
        </authorList>
    </citation>
    <scope>NUCLEOTIDE SEQUENCE [LARGE SCALE GENOMIC DNA]</scope>
    <source>
        <strain evidence="7 8">OSY-TC318</strain>
    </source>
</reference>
<dbReference type="EMBL" id="SEHH01000070">
    <property type="protein sequence ID" value="TBX40937.1"/>
    <property type="molecule type" value="Genomic_DNA"/>
</dbReference>
<dbReference type="GO" id="GO:0042254">
    <property type="term" value="P:ribosome biogenesis"/>
    <property type="evidence" value="ECO:0007669"/>
    <property type="project" value="UniProtKB-KW"/>
</dbReference>
<protein>
    <recommendedName>
        <fullName evidence="6">Ribosomal processing cysteine protease Prp</fullName>
    </recommendedName>
</protein>
<dbReference type="CDD" id="cd16332">
    <property type="entry name" value="Prp-like"/>
    <property type="match status" value="1"/>
</dbReference>
<dbReference type="RefSeq" id="WP_033609661.1">
    <property type="nucleotide sequence ID" value="NZ_AVAI01000159.1"/>
</dbReference>
<dbReference type="SUPFAM" id="SSF118010">
    <property type="entry name" value="TM1457-like"/>
    <property type="match status" value="1"/>
</dbReference>
<evidence type="ECO:0000256" key="2">
    <source>
        <dbReference type="ARBA" id="ARBA00022670"/>
    </source>
</evidence>
<evidence type="ECO:0000256" key="1">
    <source>
        <dbReference type="ARBA" id="ARBA00022517"/>
    </source>
</evidence>
<comment type="similarity">
    <text evidence="5">Belongs to the Prp family.</text>
</comment>
<gene>
    <name evidence="7" type="ORF">EUZ87_10245</name>
</gene>
<sequence>MILATFQLNKKQVVSYQITGHANSAIKGHDLVCAAVSVLGQAITNELSNATINENGGLFIGLIEPSADNKVLCETLLHGLQDISAQYPQNLQVVVKGN</sequence>
<dbReference type="GO" id="GO:0006508">
    <property type="term" value="P:proteolysis"/>
    <property type="evidence" value="ECO:0007669"/>
    <property type="project" value="UniProtKB-KW"/>
</dbReference>
<dbReference type="InterPro" id="IPR007422">
    <property type="entry name" value="Peptidase_Prp"/>
</dbReference>
<dbReference type="AlphaFoldDB" id="A0A3R7K478"/>
<dbReference type="GO" id="GO:0008234">
    <property type="term" value="F:cysteine-type peptidase activity"/>
    <property type="evidence" value="ECO:0007669"/>
    <property type="project" value="UniProtKB-KW"/>
</dbReference>
<evidence type="ECO:0000313" key="8">
    <source>
        <dbReference type="Proteomes" id="UP000292648"/>
    </source>
</evidence>
<accession>A0A3R7K478</accession>
<evidence type="ECO:0000256" key="3">
    <source>
        <dbReference type="ARBA" id="ARBA00022801"/>
    </source>
</evidence>
<keyword evidence="1" id="KW-0690">Ribosome biogenesis</keyword>
<comment type="caution">
    <text evidence="7">The sequence shown here is derived from an EMBL/GenBank/DDBJ whole genome shotgun (WGS) entry which is preliminary data.</text>
</comment>
<dbReference type="InterPro" id="IPR036764">
    <property type="entry name" value="Peptidase_Prp_sf"/>
</dbReference>
<keyword evidence="3" id="KW-0378">Hydrolase</keyword>
<dbReference type="PANTHER" id="PTHR39178">
    <property type="entry name" value="HYPOTHETICAL RIBOSOME-ASSOCIATED PROTEIN"/>
    <property type="match status" value="1"/>
</dbReference>
<keyword evidence="4" id="KW-0788">Thiol protease</keyword>